<proteinExistence type="predicted"/>
<keyword evidence="3" id="KW-1185">Reference proteome</keyword>
<evidence type="ECO:0000256" key="1">
    <source>
        <dbReference type="SAM" id="MobiDB-lite"/>
    </source>
</evidence>
<dbReference type="EMBL" id="CP013235">
    <property type="protein sequence ID" value="AMP11066.1"/>
    <property type="molecule type" value="Genomic_DNA"/>
</dbReference>
<reference evidence="2 3" key="1">
    <citation type="submission" date="2015-11" db="EMBL/GenBank/DDBJ databases">
        <title>Exploring the genomic traits of fungus-feeding bacterial genus Collimonas.</title>
        <authorList>
            <person name="Song C."/>
            <person name="Schmidt R."/>
            <person name="de Jager V."/>
            <person name="Krzyzanowska D."/>
            <person name="Jongedijk E."/>
            <person name="Cankar K."/>
            <person name="Beekwilder J."/>
            <person name="van Veen A."/>
            <person name="de Boer W."/>
            <person name="van Veen J.A."/>
            <person name="Garbeva P."/>
        </authorList>
    </citation>
    <scope>NUCLEOTIDE SEQUENCE [LARGE SCALE GENOMIC DNA]</scope>
    <source>
        <strain evidence="2 3">Ter282</strain>
    </source>
</reference>
<evidence type="ECO:0000313" key="2">
    <source>
        <dbReference type="EMBL" id="AMP11066.1"/>
    </source>
</evidence>
<accession>A0A127QM43</accession>
<dbReference type="AlphaFoldDB" id="A0A127QM43"/>
<gene>
    <name evidence="2" type="ORF">CAter282_3373</name>
</gene>
<protein>
    <submittedName>
        <fullName evidence="2">Uncharacterized protein</fullName>
    </submittedName>
</protein>
<name>A0A127QM43_9BURK</name>
<evidence type="ECO:0000313" key="3">
    <source>
        <dbReference type="Proteomes" id="UP000071778"/>
    </source>
</evidence>
<organism evidence="2 3">
    <name type="scientific">Collimonas arenae</name>
    <dbReference type="NCBI Taxonomy" id="279058"/>
    <lineage>
        <taxon>Bacteria</taxon>
        <taxon>Pseudomonadati</taxon>
        <taxon>Pseudomonadota</taxon>
        <taxon>Betaproteobacteria</taxon>
        <taxon>Burkholderiales</taxon>
        <taxon>Oxalobacteraceae</taxon>
        <taxon>Collimonas</taxon>
    </lineage>
</organism>
<dbReference type="Proteomes" id="UP000071778">
    <property type="component" value="Chromosome"/>
</dbReference>
<dbReference type="PATRIC" id="fig|279058.18.peg.3327"/>
<feature type="region of interest" description="Disordered" evidence="1">
    <location>
        <begin position="1"/>
        <end position="21"/>
    </location>
</feature>
<sequence length="40" mass="4587">MRKVKSNGNFKSQFKSNVKTKPSQLNGVGVFFRGFLRKLL</sequence>